<evidence type="ECO:0000313" key="1">
    <source>
        <dbReference type="EMBL" id="CAG8822512.1"/>
    </source>
</evidence>
<dbReference type="Proteomes" id="UP000789920">
    <property type="component" value="Unassembled WGS sequence"/>
</dbReference>
<reference evidence="1" key="1">
    <citation type="submission" date="2021-06" db="EMBL/GenBank/DDBJ databases">
        <authorList>
            <person name="Kallberg Y."/>
            <person name="Tangrot J."/>
            <person name="Rosling A."/>
        </authorList>
    </citation>
    <scope>NUCLEOTIDE SEQUENCE</scope>
    <source>
        <strain evidence="1">MA461A</strain>
    </source>
</reference>
<organism evidence="1 2">
    <name type="scientific">Racocetra persica</name>
    <dbReference type="NCBI Taxonomy" id="160502"/>
    <lineage>
        <taxon>Eukaryota</taxon>
        <taxon>Fungi</taxon>
        <taxon>Fungi incertae sedis</taxon>
        <taxon>Mucoromycota</taxon>
        <taxon>Glomeromycotina</taxon>
        <taxon>Glomeromycetes</taxon>
        <taxon>Diversisporales</taxon>
        <taxon>Gigasporaceae</taxon>
        <taxon>Racocetra</taxon>
    </lineage>
</organism>
<dbReference type="EMBL" id="CAJVQC010086347">
    <property type="protein sequence ID" value="CAG8822512.1"/>
    <property type="molecule type" value="Genomic_DNA"/>
</dbReference>
<keyword evidence="2" id="KW-1185">Reference proteome</keyword>
<gene>
    <name evidence="1" type="ORF">RPERSI_LOCUS25819</name>
</gene>
<sequence length="43" mass="4911">EHLDVSCAFSPSPYITWARTCLDIDQCSRQPHVQTYGHQTMST</sequence>
<comment type="caution">
    <text evidence="1">The sequence shown here is derived from an EMBL/GenBank/DDBJ whole genome shotgun (WGS) entry which is preliminary data.</text>
</comment>
<accession>A0ACA9S1M3</accession>
<feature type="non-terminal residue" evidence="1">
    <location>
        <position position="1"/>
    </location>
</feature>
<proteinExistence type="predicted"/>
<evidence type="ECO:0000313" key="2">
    <source>
        <dbReference type="Proteomes" id="UP000789920"/>
    </source>
</evidence>
<protein>
    <submittedName>
        <fullName evidence="1">34119_t:CDS:1</fullName>
    </submittedName>
</protein>
<name>A0ACA9S1M3_9GLOM</name>